<dbReference type="SMART" id="SM00421">
    <property type="entry name" value="HTH_LUXR"/>
    <property type="match status" value="1"/>
</dbReference>
<dbReference type="SUPFAM" id="SSF46894">
    <property type="entry name" value="C-terminal effector domain of the bipartite response regulators"/>
    <property type="match status" value="1"/>
</dbReference>
<keyword evidence="3" id="KW-1185">Reference proteome</keyword>
<reference evidence="2 3" key="1">
    <citation type="submission" date="2020-09" db="EMBL/GenBank/DDBJ databases">
        <title>Roseomonas.</title>
        <authorList>
            <person name="Zhu W."/>
        </authorList>
    </citation>
    <scope>NUCLEOTIDE SEQUENCE [LARGE SCALE GENOMIC DNA]</scope>
    <source>
        <strain evidence="2 3">1311</strain>
    </source>
</reference>
<protein>
    <submittedName>
        <fullName evidence="2">Helix-turn-helix transcriptional regulator</fullName>
    </submittedName>
</protein>
<evidence type="ECO:0000313" key="2">
    <source>
        <dbReference type="EMBL" id="MBO1075358.1"/>
    </source>
</evidence>
<feature type="domain" description="HTH luxR-type" evidence="1">
    <location>
        <begin position="251"/>
        <end position="308"/>
    </location>
</feature>
<sequence length="316" mass="35274">MTEAYERYFYQHDVFRLPFRSLRAGELMLSQDYVSEQEIQCSEYYNDFLRPKVGQAFYNAGAYWELPRQRLLFIGIQRTRRAGSLPRHSANLLRQAWPHLPRALLLAERIGTEREAQDLGFDALDLLPNGVLVLEADCRVVFANRSAEQLMRSAGMTLRPGAALHLPVGQEDGKLTQLVWQATRQEGGVPPLPGSMQCTRTAGSSPPLTLLVAPFQPRRHQRHEGSRPRALVLMSEPPLEPGDISGQIVQLFGLSPSEAGVAAAMASGLSPEEIAQQRAVRVNTIRTQIKSIMSKTGTRRQGELLRLLLSLPRLTS</sequence>
<gene>
    <name evidence="2" type="ORF">IAI60_12160</name>
</gene>
<evidence type="ECO:0000259" key="1">
    <source>
        <dbReference type="SMART" id="SM00421"/>
    </source>
</evidence>
<dbReference type="RefSeq" id="WP_207447529.1">
    <property type="nucleotide sequence ID" value="NZ_JACTNF010000011.1"/>
</dbReference>
<dbReference type="Gene3D" id="1.10.10.10">
    <property type="entry name" value="Winged helix-like DNA-binding domain superfamily/Winged helix DNA-binding domain"/>
    <property type="match status" value="1"/>
</dbReference>
<organism evidence="2 3">
    <name type="scientific">Roseomonas marmotae</name>
    <dbReference type="NCBI Taxonomy" id="2768161"/>
    <lineage>
        <taxon>Bacteria</taxon>
        <taxon>Pseudomonadati</taxon>
        <taxon>Pseudomonadota</taxon>
        <taxon>Alphaproteobacteria</taxon>
        <taxon>Acetobacterales</taxon>
        <taxon>Roseomonadaceae</taxon>
        <taxon>Roseomonas</taxon>
    </lineage>
</organism>
<comment type="caution">
    <text evidence="2">The sequence shown here is derived from an EMBL/GenBank/DDBJ whole genome shotgun (WGS) entry which is preliminary data.</text>
</comment>
<name>A0ABS3KD04_9PROT</name>
<dbReference type="InterPro" id="IPR016032">
    <property type="entry name" value="Sig_transdc_resp-reg_C-effctor"/>
</dbReference>
<dbReference type="InterPro" id="IPR000792">
    <property type="entry name" value="Tscrpt_reg_LuxR_C"/>
</dbReference>
<dbReference type="InterPro" id="IPR036388">
    <property type="entry name" value="WH-like_DNA-bd_sf"/>
</dbReference>
<accession>A0ABS3KD04</accession>
<proteinExistence type="predicted"/>
<evidence type="ECO:0000313" key="3">
    <source>
        <dbReference type="Proteomes" id="UP001518990"/>
    </source>
</evidence>
<dbReference type="EMBL" id="JACTNF010000011">
    <property type="protein sequence ID" value="MBO1075358.1"/>
    <property type="molecule type" value="Genomic_DNA"/>
</dbReference>
<dbReference type="Proteomes" id="UP001518990">
    <property type="component" value="Unassembled WGS sequence"/>
</dbReference>